<gene>
    <name evidence="4" type="ORF">F3D71_17515</name>
</gene>
<dbReference type="Pfam" id="PF00754">
    <property type="entry name" value="F5_F8_type_C"/>
    <property type="match status" value="1"/>
</dbReference>
<dbReference type="InterPro" id="IPR008979">
    <property type="entry name" value="Galactose-bd-like_sf"/>
</dbReference>
<dbReference type="PROSITE" id="PS50022">
    <property type="entry name" value="FA58C_3"/>
    <property type="match status" value="1"/>
</dbReference>
<proteinExistence type="predicted"/>
<dbReference type="SUPFAM" id="SSF49785">
    <property type="entry name" value="Galactose-binding domain-like"/>
    <property type="match status" value="3"/>
</dbReference>
<comment type="caution">
    <text evidence="4">The sequence shown here is derived from an EMBL/GenBank/DDBJ whole genome shotgun (WGS) entry which is preliminary data.</text>
</comment>
<dbReference type="InterPro" id="IPR048913">
    <property type="entry name" value="BetaGal_gal-bd"/>
</dbReference>
<evidence type="ECO:0000313" key="4">
    <source>
        <dbReference type="EMBL" id="KAA3947426.1"/>
    </source>
</evidence>
<dbReference type="GO" id="GO:0004553">
    <property type="term" value="F:hydrolase activity, hydrolyzing O-glycosyl compounds"/>
    <property type="evidence" value="ECO:0007669"/>
    <property type="project" value="InterPro"/>
</dbReference>
<dbReference type="Pfam" id="PF21467">
    <property type="entry name" value="BetaGal_gal-bd"/>
    <property type="match status" value="1"/>
</dbReference>
<dbReference type="GO" id="GO:0005975">
    <property type="term" value="P:carbohydrate metabolic process"/>
    <property type="evidence" value="ECO:0007669"/>
    <property type="project" value="InterPro"/>
</dbReference>
<dbReference type="EMBL" id="VWLE01000276">
    <property type="protein sequence ID" value="KAA3947426.1"/>
    <property type="molecule type" value="Genomic_DNA"/>
</dbReference>
<evidence type="ECO:0000313" key="5">
    <source>
        <dbReference type="Proteomes" id="UP000323717"/>
    </source>
</evidence>
<dbReference type="PANTHER" id="PTHR23421">
    <property type="entry name" value="BETA-GALACTOSIDASE RELATED"/>
    <property type="match status" value="1"/>
</dbReference>
<dbReference type="Pfam" id="PF21317">
    <property type="entry name" value="BetaGal_ABD_1"/>
    <property type="match status" value="1"/>
</dbReference>
<organism evidence="4 5">
    <name type="scientific">Bacteroides ovatus</name>
    <dbReference type="NCBI Taxonomy" id="28116"/>
    <lineage>
        <taxon>Bacteria</taxon>
        <taxon>Pseudomonadati</taxon>
        <taxon>Bacteroidota</taxon>
        <taxon>Bacteroidia</taxon>
        <taxon>Bacteroidales</taxon>
        <taxon>Bacteroidaceae</taxon>
        <taxon>Bacteroides</taxon>
    </lineage>
</organism>
<evidence type="ECO:0000259" key="3">
    <source>
        <dbReference type="PROSITE" id="PS50022"/>
    </source>
</evidence>
<evidence type="ECO:0000256" key="2">
    <source>
        <dbReference type="ARBA" id="ARBA00023295"/>
    </source>
</evidence>
<dbReference type="InterPro" id="IPR000421">
    <property type="entry name" value="FA58C"/>
</dbReference>
<feature type="domain" description="F5/8 type C" evidence="3">
    <location>
        <begin position="253"/>
        <end position="352"/>
    </location>
</feature>
<reference evidence="4 5" key="1">
    <citation type="journal article" date="2019" name="Nat. Med.">
        <title>A library of human gut bacterial isolates paired with longitudinal multiomics data enables mechanistic microbiome research.</title>
        <authorList>
            <person name="Poyet M."/>
            <person name="Groussin M."/>
            <person name="Gibbons S.M."/>
            <person name="Avila-Pacheco J."/>
            <person name="Jiang X."/>
            <person name="Kearney S.M."/>
            <person name="Perrotta A.R."/>
            <person name="Berdy B."/>
            <person name="Zhao S."/>
            <person name="Lieberman T.D."/>
            <person name="Swanson P.K."/>
            <person name="Smith M."/>
            <person name="Roesemann S."/>
            <person name="Alexander J.E."/>
            <person name="Rich S.A."/>
            <person name="Livny J."/>
            <person name="Vlamakis H."/>
            <person name="Clish C."/>
            <person name="Bullock K."/>
            <person name="Deik A."/>
            <person name="Scott J."/>
            <person name="Pierce K.A."/>
            <person name="Xavier R.J."/>
            <person name="Alm E.J."/>
        </authorList>
    </citation>
    <scope>NUCLEOTIDE SEQUENCE [LARGE SCALE GENOMIC DNA]</scope>
    <source>
        <strain evidence="4 5">BIOML-A163</strain>
    </source>
</reference>
<dbReference type="AlphaFoldDB" id="A0A5M5C160"/>
<evidence type="ECO:0000256" key="1">
    <source>
        <dbReference type="ARBA" id="ARBA00022801"/>
    </source>
</evidence>
<accession>A0A5M5C160</accession>
<dbReference type="Gene3D" id="2.60.120.260">
    <property type="entry name" value="Galactose-binding domain-like"/>
    <property type="match status" value="3"/>
</dbReference>
<keyword evidence="1" id="KW-0378">Hydrolase</keyword>
<dbReference type="InterPro" id="IPR001944">
    <property type="entry name" value="Glycoside_Hdrlase_35"/>
</dbReference>
<sequence>MHDWAQIYADGKLLARLDRRKGEFTTTLPALKKGTQLDILVEAMGRVNFDKSIHDRKGITEKVELISGNQTKELKNWTVYNFPVDYSFIKDKKYSDTKILPTMPAYYKSTFTLDKVGDTFLDMSTWGKGMVWVNGHAMGRFWEIGPQQTLFMPGCWLKEGENEILVLDLKGPTRASIKGLKKPILDVLREKAPETHRKDGEKLKLTGEKVVHEGAFTPGNGWQEVRFATPVKGRYFCLEALSPQANDNIAAIAEFDVLGVDSKPVSREHWKIRYADSEETRSGNRTADKIFDLQESTFWMTVDNVLYPHQLVIDLSKVENVTGFRYLPRAEKGYPGMIKEYRVYVKPADFNY</sequence>
<dbReference type="Proteomes" id="UP000323717">
    <property type="component" value="Unassembled WGS sequence"/>
</dbReference>
<keyword evidence="2" id="KW-0326">Glycosidase</keyword>
<dbReference type="InterPro" id="IPR048912">
    <property type="entry name" value="BetaGal1-like_ABD1"/>
</dbReference>
<name>A0A5M5C160_BACOV</name>
<protein>
    <recommendedName>
        <fullName evidence="3">F5/8 type C domain-containing protein</fullName>
    </recommendedName>
</protein>